<accession>A0ABT5QYQ0</accession>
<dbReference type="InterPro" id="IPR036705">
    <property type="entry name" value="Ribosyl_crysJ1_sf"/>
</dbReference>
<comment type="caution">
    <text evidence="1">The sequence shown here is derived from an EMBL/GenBank/DDBJ whole genome shotgun (WGS) entry which is preliminary data.</text>
</comment>
<dbReference type="EMBL" id="JAJUBC010000007">
    <property type="protein sequence ID" value="MDD1793138.1"/>
    <property type="molecule type" value="Genomic_DNA"/>
</dbReference>
<dbReference type="PANTHER" id="PTHR16222:SF12">
    <property type="entry name" value="ADP-RIBOSYLGLYCOHYDROLASE-RELATED"/>
    <property type="match status" value="1"/>
</dbReference>
<name>A0ABT5QYQ0_9GAMM</name>
<keyword evidence="2" id="KW-1185">Reference proteome</keyword>
<dbReference type="InterPro" id="IPR050792">
    <property type="entry name" value="ADP-ribosylglycohydrolase"/>
</dbReference>
<dbReference type="Gene3D" id="1.10.4080.10">
    <property type="entry name" value="ADP-ribosylation/Crystallin J1"/>
    <property type="match status" value="1"/>
</dbReference>
<evidence type="ECO:0000313" key="1">
    <source>
        <dbReference type="EMBL" id="MDD1793138.1"/>
    </source>
</evidence>
<dbReference type="RefSeq" id="WP_274164002.1">
    <property type="nucleotide sequence ID" value="NZ_JAJUBC010000007.1"/>
</dbReference>
<dbReference type="InterPro" id="IPR005502">
    <property type="entry name" value="Ribosyl_crysJ1"/>
</dbReference>
<proteinExistence type="predicted"/>
<dbReference type="Proteomes" id="UP001149400">
    <property type="component" value="Unassembled WGS sequence"/>
</dbReference>
<dbReference type="PANTHER" id="PTHR16222">
    <property type="entry name" value="ADP-RIBOSYLGLYCOHYDROLASE"/>
    <property type="match status" value="1"/>
</dbReference>
<protein>
    <submittedName>
        <fullName evidence="1">ADP-ribosylglycohydrolase family protein</fullName>
    </submittedName>
</protein>
<gene>
    <name evidence="1" type="ORF">LRP50_08375</name>
</gene>
<dbReference type="SUPFAM" id="SSF101478">
    <property type="entry name" value="ADP-ribosylglycohydrolase"/>
    <property type="match status" value="1"/>
</dbReference>
<sequence length="729" mass="82341">MNEKEKYKTERAKGALLGLAVGDALGTTLEFKAKDSYTPLTDMVGGGPFMLEAGQWTDDTSMMLCLADSLIEKGGMDLRDQTERYIRWFRKGENSVTGHCFDIGMTVRDALARFEATGDPKSGSTSENSAGNGSLMRLAPIPVFFGDQCEQRAMEAAAQSSLTTHGEIRCIQACEVMALLIHRALNQENLPDKDCFVADTLDDYLMLHPDCHPDIRQVLSQDIAEKPRHDIRGSGFVMHSLEAALWCFLNSDSFKEGALLAANLGEDADTTAAIFGQLAGAYYGVSGIPSQWLERLAWRKHIEDSATWLLERPSNLILKSFSNLLRQKLQQLPSESIPLHEMAYRYGLMLPIDYEAPFNKPCFVVQFDFTDWIKTATLRDCLSWLIKLVRMERFNDGITTHFIQTGDVSLWVDRMAALISESSMPETESTETLTRETIVLRLIEHGELSITGDIRSLEAVMRFLHGRAIALTDLPELGESLLIRHPLRHYQSMALGEKSHHDESGLNDFRFENLTTYWEDHAKFRLSLSDDALFELNVGESVSLCVRTITERGKETITLYEKQGIKPKGLAQTLKGMMTAWCQSDVYINDPRYLARLVSLESHDTRFINGPSLLQYLEYEGKYHCVDAPWLDCNESSYSNGLAHDESGIHFYKNVTEWHGHVPVPAQYVVQSFSDKTETPLMIKAVSHLVKKEDALFICRHCGDMSAQVNRREGDICEPCWVRIYRVCY</sequence>
<reference evidence="1" key="1">
    <citation type="submission" date="2021-12" db="EMBL/GenBank/DDBJ databases">
        <title>Enterovibrio ZSDZ35 sp. nov. and Enterovibrio ZSDZ42 sp. nov., isolated from coastal seawater in Qingdao.</title>
        <authorList>
            <person name="Zhang P."/>
        </authorList>
    </citation>
    <scope>NUCLEOTIDE SEQUENCE</scope>
    <source>
        <strain evidence="1">ZSDZ42</strain>
    </source>
</reference>
<evidence type="ECO:0000313" key="2">
    <source>
        <dbReference type="Proteomes" id="UP001149400"/>
    </source>
</evidence>
<organism evidence="1 2">
    <name type="scientific">Enterovibrio gelatinilyticus</name>
    <dbReference type="NCBI Taxonomy" id="2899819"/>
    <lineage>
        <taxon>Bacteria</taxon>
        <taxon>Pseudomonadati</taxon>
        <taxon>Pseudomonadota</taxon>
        <taxon>Gammaproteobacteria</taxon>
        <taxon>Vibrionales</taxon>
        <taxon>Vibrionaceae</taxon>
        <taxon>Enterovibrio</taxon>
    </lineage>
</organism>
<dbReference type="Pfam" id="PF03747">
    <property type="entry name" value="ADP_ribosyl_GH"/>
    <property type="match status" value="1"/>
</dbReference>